<evidence type="ECO:0000313" key="12">
    <source>
        <dbReference type="Proteomes" id="UP000252519"/>
    </source>
</evidence>
<dbReference type="CDD" id="cd02620">
    <property type="entry name" value="Peptidase_C1A_CathepsinB"/>
    <property type="match status" value="1"/>
</dbReference>
<evidence type="ECO:0000256" key="9">
    <source>
        <dbReference type="ARBA" id="ARBA00057399"/>
    </source>
</evidence>
<protein>
    <submittedName>
        <fullName evidence="11">Papain family cysteine protease</fullName>
    </submittedName>
</protein>
<keyword evidence="8" id="KW-0325">Glycoprotein</keyword>
<dbReference type="PRINTS" id="PR00705">
    <property type="entry name" value="PAPAIN"/>
</dbReference>
<evidence type="ECO:0000256" key="6">
    <source>
        <dbReference type="ARBA" id="ARBA00023145"/>
    </source>
</evidence>
<dbReference type="OrthoDB" id="10058785at2759"/>
<keyword evidence="6" id="KW-0865">Zymogen</keyword>
<evidence type="ECO:0000313" key="11">
    <source>
        <dbReference type="EMBL" id="RCN47320.1"/>
    </source>
</evidence>
<sequence length="349" mass="39138">MLTLIALAVITSAEKLLTVDELISQPIPKEAQQLTGEALVNYVNSHQSLWKAEYRPGAEAYFKRRIMDSKFLEPLPGTERVQSIVSDGDEPPESFDARKHFKNCSSIISYIRDQSACGSCWAVSSASAISDRICIQLNGKIKIQASDTDILACCQDCGYGCNGGWTIRAFEYLRSEGVVSGGRYKEQGVCKPYAFYPCGRHDNQKYYGECPLTGWDTPKCRKVCHRKYPKTWAKDKVWGSTAYTIAANEKLIRQEIMNYGPVVASMTVYTDFYSYKKGIYVHTSGKEEGGHAVKIIGWGKENGTPYWLIANSWNTDWGENGGYFRILRGSNHCKIEGNVAAGKIRRYQT</sequence>
<keyword evidence="4" id="KW-0378">Hydrolase</keyword>
<dbReference type="PROSITE" id="PS00639">
    <property type="entry name" value="THIOL_PROTEASE_HIS"/>
    <property type="match status" value="1"/>
</dbReference>
<dbReference type="PROSITE" id="PS00139">
    <property type="entry name" value="THIOL_PROTEASE_CYS"/>
    <property type="match status" value="1"/>
</dbReference>
<keyword evidence="5" id="KW-0788">Thiol protease</keyword>
<keyword evidence="3" id="KW-0732">Signal</keyword>
<evidence type="ECO:0000259" key="10">
    <source>
        <dbReference type="SMART" id="SM00645"/>
    </source>
</evidence>
<dbReference type="Proteomes" id="UP000252519">
    <property type="component" value="Unassembled WGS sequence"/>
</dbReference>
<proteinExistence type="inferred from homology"/>
<dbReference type="Pfam" id="PF00112">
    <property type="entry name" value="Peptidase_C1"/>
    <property type="match status" value="1"/>
</dbReference>
<dbReference type="GO" id="GO:0008234">
    <property type="term" value="F:cysteine-type peptidase activity"/>
    <property type="evidence" value="ECO:0007669"/>
    <property type="project" value="UniProtKB-KW"/>
</dbReference>
<name>A0A368GWB8_ANCCA</name>
<reference evidence="11 12" key="1">
    <citation type="submission" date="2014-10" db="EMBL/GenBank/DDBJ databases">
        <title>Draft genome of the hookworm Ancylostoma caninum.</title>
        <authorList>
            <person name="Mitreva M."/>
        </authorList>
    </citation>
    <scope>NUCLEOTIDE SEQUENCE [LARGE SCALE GENOMIC DNA]</scope>
    <source>
        <strain evidence="11 12">Baltimore</strain>
    </source>
</reference>
<evidence type="ECO:0000256" key="8">
    <source>
        <dbReference type="ARBA" id="ARBA00023180"/>
    </source>
</evidence>
<dbReference type="InterPro" id="IPR013128">
    <property type="entry name" value="Peptidase_C1A"/>
</dbReference>
<dbReference type="FunFam" id="3.90.70.10:FF:000031">
    <property type="entry name" value="Cathepsin B"/>
    <property type="match status" value="1"/>
</dbReference>
<comment type="caution">
    <text evidence="11">The sequence shown here is derived from an EMBL/GenBank/DDBJ whole genome shotgun (WGS) entry which is preliminary data.</text>
</comment>
<dbReference type="PANTHER" id="PTHR12411">
    <property type="entry name" value="CYSTEINE PROTEASE FAMILY C1-RELATED"/>
    <property type="match status" value="1"/>
</dbReference>
<gene>
    <name evidence="11" type="ORF">ANCCAN_06608</name>
</gene>
<evidence type="ECO:0000256" key="4">
    <source>
        <dbReference type="ARBA" id="ARBA00022801"/>
    </source>
</evidence>
<dbReference type="InterPro" id="IPR025660">
    <property type="entry name" value="Pept_his_AS"/>
</dbReference>
<dbReference type="GO" id="GO:0006508">
    <property type="term" value="P:proteolysis"/>
    <property type="evidence" value="ECO:0007669"/>
    <property type="project" value="UniProtKB-KW"/>
</dbReference>
<dbReference type="Gene3D" id="3.90.70.10">
    <property type="entry name" value="Cysteine proteinases"/>
    <property type="match status" value="1"/>
</dbReference>
<accession>A0A368GWB8</accession>
<dbReference type="STRING" id="29170.A0A368GWB8"/>
<comment type="function">
    <text evidence="9">Expression of the protease correlates with blood-feeding and suggests a role for the protease in blood digestion.</text>
</comment>
<evidence type="ECO:0000256" key="1">
    <source>
        <dbReference type="ARBA" id="ARBA00008455"/>
    </source>
</evidence>
<organism evidence="11 12">
    <name type="scientific">Ancylostoma caninum</name>
    <name type="common">Dog hookworm</name>
    <dbReference type="NCBI Taxonomy" id="29170"/>
    <lineage>
        <taxon>Eukaryota</taxon>
        <taxon>Metazoa</taxon>
        <taxon>Ecdysozoa</taxon>
        <taxon>Nematoda</taxon>
        <taxon>Chromadorea</taxon>
        <taxon>Rhabditida</taxon>
        <taxon>Rhabditina</taxon>
        <taxon>Rhabditomorpha</taxon>
        <taxon>Strongyloidea</taxon>
        <taxon>Ancylostomatidae</taxon>
        <taxon>Ancylostomatinae</taxon>
        <taxon>Ancylostoma</taxon>
    </lineage>
</organism>
<evidence type="ECO:0000256" key="2">
    <source>
        <dbReference type="ARBA" id="ARBA00022670"/>
    </source>
</evidence>
<keyword evidence="12" id="KW-1185">Reference proteome</keyword>
<evidence type="ECO:0000256" key="7">
    <source>
        <dbReference type="ARBA" id="ARBA00023157"/>
    </source>
</evidence>
<dbReference type="InterPro" id="IPR000668">
    <property type="entry name" value="Peptidase_C1A_C"/>
</dbReference>
<dbReference type="InterPro" id="IPR038765">
    <property type="entry name" value="Papain-like_cys_pep_sf"/>
</dbReference>
<feature type="domain" description="Peptidase C1A papain C-terminal" evidence="10">
    <location>
        <begin position="91"/>
        <end position="343"/>
    </location>
</feature>
<evidence type="ECO:0000256" key="3">
    <source>
        <dbReference type="ARBA" id="ARBA00022729"/>
    </source>
</evidence>
<keyword evidence="7" id="KW-1015">Disulfide bond</keyword>
<dbReference type="EMBL" id="JOJR01000064">
    <property type="protein sequence ID" value="RCN47320.1"/>
    <property type="molecule type" value="Genomic_DNA"/>
</dbReference>
<keyword evidence="2 11" id="KW-0645">Protease</keyword>
<dbReference type="InterPro" id="IPR000169">
    <property type="entry name" value="Pept_cys_AS"/>
</dbReference>
<evidence type="ECO:0000256" key="5">
    <source>
        <dbReference type="ARBA" id="ARBA00022807"/>
    </source>
</evidence>
<dbReference type="SUPFAM" id="SSF54001">
    <property type="entry name" value="Cysteine proteinases"/>
    <property type="match status" value="1"/>
</dbReference>
<dbReference type="AlphaFoldDB" id="A0A368GWB8"/>
<dbReference type="SMART" id="SM00645">
    <property type="entry name" value="Pept_C1"/>
    <property type="match status" value="1"/>
</dbReference>
<comment type="similarity">
    <text evidence="1">Belongs to the peptidase C1 family.</text>
</comment>